<feature type="compositionally biased region" description="Basic and acidic residues" evidence="1">
    <location>
        <begin position="9"/>
        <end position="21"/>
    </location>
</feature>
<dbReference type="Gene3D" id="3.20.20.60">
    <property type="entry name" value="Phosphoenolpyruvate-binding domains"/>
    <property type="match status" value="1"/>
</dbReference>
<comment type="caution">
    <text evidence="2">The sequence shown here is derived from an EMBL/GenBank/DDBJ whole genome shotgun (WGS) entry which is preliminary data.</text>
</comment>
<accession>A0ABT4TZJ4</accession>
<evidence type="ECO:0000313" key="3">
    <source>
        <dbReference type="Proteomes" id="UP001527866"/>
    </source>
</evidence>
<keyword evidence="3" id="KW-1185">Reference proteome</keyword>
<sequence>MLNDVTPDDPTRSEKAERLRELHRPGDPLVLVNAWDAASARVVAATPGAKAVATASHSVAAAYGVRDGENLPFAELEGVVRRVCGAVSLPVTVDMERGYGADADGVAESLGRLVAAGAVGCNIEDGLGDDGGAEALRPVDEQAERLRAARAAAEAAGVPVVVNARTDALAHGLPVEEAVRRGRAYLDAGADCVFVLGAASVPVVERLVAELGPVSVLAGADGPSLDELAEAGVARISMGPGPMGAAYAALRRLADDAANRRPLPADLSYRP</sequence>
<reference evidence="2 3" key="1">
    <citation type="submission" date="2023-01" db="EMBL/GenBank/DDBJ databases">
        <title>Draft genome sequence of Nocardiopsis sp. RSe5-2 isolated from halophytes.</title>
        <authorList>
            <person name="Duangmal K."/>
            <person name="Chantavorakit T."/>
        </authorList>
    </citation>
    <scope>NUCLEOTIDE SEQUENCE [LARGE SCALE GENOMIC DNA]</scope>
    <source>
        <strain evidence="2 3">RSe5-2</strain>
    </source>
</reference>
<protein>
    <submittedName>
        <fullName evidence="2">Isocitrate lyase/phosphoenolpyruvate mutase family protein</fullName>
    </submittedName>
</protein>
<dbReference type="InterPro" id="IPR040442">
    <property type="entry name" value="Pyrv_kinase-like_dom_sf"/>
</dbReference>
<evidence type="ECO:0000256" key="1">
    <source>
        <dbReference type="SAM" id="MobiDB-lite"/>
    </source>
</evidence>
<dbReference type="SUPFAM" id="SSF51621">
    <property type="entry name" value="Phosphoenolpyruvate/pyruvate domain"/>
    <property type="match status" value="1"/>
</dbReference>
<feature type="region of interest" description="Disordered" evidence="1">
    <location>
        <begin position="1"/>
        <end position="21"/>
    </location>
</feature>
<proteinExistence type="predicted"/>
<keyword evidence="2" id="KW-0456">Lyase</keyword>
<dbReference type="InterPro" id="IPR015813">
    <property type="entry name" value="Pyrv/PenolPyrv_kinase-like_dom"/>
</dbReference>
<dbReference type="GO" id="GO:0016829">
    <property type="term" value="F:lyase activity"/>
    <property type="evidence" value="ECO:0007669"/>
    <property type="project" value="UniProtKB-KW"/>
</dbReference>
<dbReference type="Proteomes" id="UP001527866">
    <property type="component" value="Unassembled WGS sequence"/>
</dbReference>
<evidence type="ECO:0000313" key="2">
    <source>
        <dbReference type="EMBL" id="MDA2809841.1"/>
    </source>
</evidence>
<name>A0ABT4TZJ4_9ACTN</name>
<dbReference type="RefSeq" id="WP_270683746.1">
    <property type="nucleotide sequence ID" value="NZ_JAQFWQ010000007.1"/>
</dbReference>
<dbReference type="PANTHER" id="PTHR42905:SF16">
    <property type="entry name" value="CARBOXYPHOSPHONOENOLPYRUVATE PHOSPHONOMUTASE-LIKE PROTEIN (AFU_ORTHOLOGUE AFUA_5G07230)"/>
    <property type="match status" value="1"/>
</dbReference>
<dbReference type="EMBL" id="JAQFWQ010000007">
    <property type="protein sequence ID" value="MDA2809841.1"/>
    <property type="molecule type" value="Genomic_DNA"/>
</dbReference>
<organism evidence="2 3">
    <name type="scientific">Nocardiopsis endophytica</name>
    <dbReference type="NCBI Taxonomy" id="3018445"/>
    <lineage>
        <taxon>Bacteria</taxon>
        <taxon>Bacillati</taxon>
        <taxon>Actinomycetota</taxon>
        <taxon>Actinomycetes</taxon>
        <taxon>Streptosporangiales</taxon>
        <taxon>Nocardiopsidaceae</taxon>
        <taxon>Nocardiopsis</taxon>
    </lineage>
</organism>
<dbReference type="CDD" id="cd00377">
    <property type="entry name" value="ICL_PEPM"/>
    <property type="match status" value="1"/>
</dbReference>
<dbReference type="PANTHER" id="PTHR42905">
    <property type="entry name" value="PHOSPHOENOLPYRUVATE CARBOXYLASE"/>
    <property type="match status" value="1"/>
</dbReference>
<gene>
    <name evidence="2" type="ORF">O4J56_04245</name>
</gene>
<dbReference type="InterPro" id="IPR039556">
    <property type="entry name" value="ICL/PEPM"/>
</dbReference>
<dbReference type="Pfam" id="PF13714">
    <property type="entry name" value="PEP_mutase"/>
    <property type="match status" value="1"/>
</dbReference>